<dbReference type="AlphaFoldDB" id="A0A7L1NT87"/>
<dbReference type="GO" id="GO:0007131">
    <property type="term" value="P:reciprocal meiotic recombination"/>
    <property type="evidence" value="ECO:0007669"/>
    <property type="project" value="InterPro"/>
</dbReference>
<dbReference type="Pfam" id="PF15191">
    <property type="entry name" value="Synaptonemal_3"/>
    <property type="match status" value="1"/>
</dbReference>
<dbReference type="PANTHER" id="PTHR36686:SF1">
    <property type="entry name" value="SYNAPTONEMAL COMPLEX CENTRAL ELEMENT PROTEIN 3"/>
    <property type="match status" value="1"/>
</dbReference>
<organism evidence="1 2">
    <name type="scientific">Rhinopomastus cyanomelas</name>
    <name type="common">Common scimitarbill</name>
    <dbReference type="NCBI Taxonomy" id="113115"/>
    <lineage>
        <taxon>Eukaryota</taxon>
        <taxon>Metazoa</taxon>
        <taxon>Chordata</taxon>
        <taxon>Craniata</taxon>
        <taxon>Vertebrata</taxon>
        <taxon>Euteleostomi</taxon>
        <taxon>Archelosauria</taxon>
        <taxon>Archosauria</taxon>
        <taxon>Dinosauria</taxon>
        <taxon>Saurischia</taxon>
        <taxon>Theropoda</taxon>
        <taxon>Coelurosauria</taxon>
        <taxon>Aves</taxon>
        <taxon>Neognathae</taxon>
        <taxon>Neoaves</taxon>
        <taxon>Telluraves</taxon>
        <taxon>Coraciimorphae</taxon>
        <taxon>Bucerotiformes</taxon>
        <taxon>Rhinopomastidae</taxon>
        <taxon>Rhinopomastus</taxon>
    </lineage>
</organism>
<feature type="non-terminal residue" evidence="1">
    <location>
        <position position="1"/>
    </location>
</feature>
<proteinExistence type="predicted"/>
<dbReference type="GO" id="GO:0000801">
    <property type="term" value="C:central element"/>
    <property type="evidence" value="ECO:0007669"/>
    <property type="project" value="TreeGrafter"/>
</dbReference>
<keyword evidence="2" id="KW-1185">Reference proteome</keyword>
<evidence type="ECO:0000313" key="2">
    <source>
        <dbReference type="Proteomes" id="UP000565785"/>
    </source>
</evidence>
<dbReference type="Proteomes" id="UP000565785">
    <property type="component" value="Unassembled WGS sequence"/>
</dbReference>
<sequence length="77" mass="8925">MAESEPQEGNTIKILEDLSSDLEKLLDKTENLTVQATWMAYDMVIMRTNPELANSMRCLENAFLTCKEELEKKWQDV</sequence>
<name>A0A7L1NT87_RHICY</name>
<dbReference type="InterPro" id="IPR028145">
    <property type="entry name" value="Synaptonemal_3"/>
</dbReference>
<dbReference type="EMBL" id="VXBP01008621">
    <property type="protein sequence ID" value="NXO02690.1"/>
    <property type="molecule type" value="Genomic_DNA"/>
</dbReference>
<protein>
    <submittedName>
        <fullName evidence="1">SYCE3 protein</fullName>
    </submittedName>
</protein>
<feature type="non-terminal residue" evidence="1">
    <location>
        <position position="77"/>
    </location>
</feature>
<dbReference type="OrthoDB" id="9944849at2759"/>
<reference evidence="1 2" key="1">
    <citation type="submission" date="2019-09" db="EMBL/GenBank/DDBJ databases">
        <title>Bird 10,000 Genomes (B10K) Project - Family phase.</title>
        <authorList>
            <person name="Zhang G."/>
        </authorList>
    </citation>
    <scope>NUCLEOTIDE SEQUENCE [LARGE SCALE GENOMIC DNA]</scope>
    <source>
        <strain evidence="1">B10K-DU-002-35</strain>
        <tissue evidence="1">Muscle</tissue>
    </source>
</reference>
<dbReference type="GO" id="GO:0007130">
    <property type="term" value="P:synaptonemal complex assembly"/>
    <property type="evidence" value="ECO:0007669"/>
    <property type="project" value="InterPro"/>
</dbReference>
<evidence type="ECO:0000313" key="1">
    <source>
        <dbReference type="EMBL" id="NXO02690.1"/>
    </source>
</evidence>
<gene>
    <name evidence="1" type="primary">Syce3</name>
    <name evidence="1" type="ORF">RHICYA_R14995</name>
</gene>
<dbReference type="GO" id="GO:0007283">
    <property type="term" value="P:spermatogenesis"/>
    <property type="evidence" value="ECO:0007669"/>
    <property type="project" value="InterPro"/>
</dbReference>
<accession>A0A7L1NT87</accession>
<comment type="caution">
    <text evidence="1">The sequence shown here is derived from an EMBL/GenBank/DDBJ whole genome shotgun (WGS) entry which is preliminary data.</text>
</comment>
<dbReference type="PANTHER" id="PTHR36686">
    <property type="entry name" value="SYNAPTONEMAL COMPLEX CENTRAL ELEMENT PROTEIN 3"/>
    <property type="match status" value="1"/>
</dbReference>